<keyword evidence="3" id="KW-1185">Reference proteome</keyword>
<dbReference type="Proteomes" id="UP000064967">
    <property type="component" value="Chromosome"/>
</dbReference>
<dbReference type="SUPFAM" id="SSF111126">
    <property type="entry name" value="Ligand-binding domain in the NO signalling and Golgi transport"/>
    <property type="match status" value="1"/>
</dbReference>
<dbReference type="AlphaFoldDB" id="A0A0K1Q0V7"/>
<dbReference type="Pfam" id="PF07700">
    <property type="entry name" value="HNOB"/>
    <property type="match status" value="1"/>
</dbReference>
<reference evidence="2 3" key="1">
    <citation type="submission" date="2015-08" db="EMBL/GenBank/DDBJ databases">
        <authorList>
            <person name="Babu N.S."/>
            <person name="Beckwith C.J."/>
            <person name="Beseler K.G."/>
            <person name="Brison A."/>
            <person name="Carone J.V."/>
            <person name="Caskin T.P."/>
            <person name="Diamond M."/>
            <person name="Durham M.E."/>
            <person name="Foxe J.M."/>
            <person name="Go M."/>
            <person name="Henderson B.A."/>
            <person name="Jones I.B."/>
            <person name="McGettigan J.A."/>
            <person name="Micheletti S.J."/>
            <person name="Nasrallah M.E."/>
            <person name="Ortiz D."/>
            <person name="Piller C.R."/>
            <person name="Privatt S.R."/>
            <person name="Schneider S.L."/>
            <person name="Sharp S."/>
            <person name="Smith T.C."/>
            <person name="Stanton J.D."/>
            <person name="Ullery H.E."/>
            <person name="Wilson R.J."/>
            <person name="Serrano M.G."/>
            <person name="Buck G."/>
            <person name="Lee V."/>
            <person name="Wang Y."/>
            <person name="Carvalho R."/>
            <person name="Voegtly L."/>
            <person name="Shi R."/>
            <person name="Duckworth R."/>
            <person name="Johnson A."/>
            <person name="Loviza R."/>
            <person name="Walstead R."/>
            <person name="Shah Z."/>
            <person name="Kiflezghi M."/>
            <person name="Wade K."/>
            <person name="Ball S.L."/>
            <person name="Bradley K.W."/>
            <person name="Asai D.J."/>
            <person name="Bowman C.A."/>
            <person name="Russell D.A."/>
            <person name="Pope W.H."/>
            <person name="Jacobs-Sera D."/>
            <person name="Hendrix R.W."/>
            <person name="Hatfull G.F."/>
        </authorList>
    </citation>
    <scope>NUCLEOTIDE SEQUENCE [LARGE SCALE GENOMIC DNA]</scope>
    <source>
        <strain evidence="2 3">DSM 27648</strain>
    </source>
</reference>
<dbReference type="KEGG" id="llu:AKJ09_05708"/>
<dbReference type="InterPro" id="IPR024096">
    <property type="entry name" value="NO_sig/Golgi_transp_ligand-bd"/>
</dbReference>
<evidence type="ECO:0000313" key="2">
    <source>
        <dbReference type="EMBL" id="AKU99044.1"/>
    </source>
</evidence>
<proteinExistence type="predicted"/>
<dbReference type="GO" id="GO:0020037">
    <property type="term" value="F:heme binding"/>
    <property type="evidence" value="ECO:0007669"/>
    <property type="project" value="InterPro"/>
</dbReference>
<name>A0A0K1Q0V7_9BACT</name>
<dbReference type="InterPro" id="IPR038158">
    <property type="entry name" value="H-NOX_domain_sf"/>
</dbReference>
<organism evidence="2 3">
    <name type="scientific">Labilithrix luteola</name>
    <dbReference type="NCBI Taxonomy" id="1391654"/>
    <lineage>
        <taxon>Bacteria</taxon>
        <taxon>Pseudomonadati</taxon>
        <taxon>Myxococcota</taxon>
        <taxon>Polyangia</taxon>
        <taxon>Polyangiales</taxon>
        <taxon>Labilitrichaceae</taxon>
        <taxon>Labilithrix</taxon>
    </lineage>
</organism>
<gene>
    <name evidence="2" type="ORF">AKJ09_05708</name>
</gene>
<sequence length="169" mass="19136">MITCLREIVINAGGEATWQACLSAADFEEFTVFHLAEDVPDHKALALIRAICAKLGLTLEQAGDAFGEHWVNVYGPRLYKHLYGKYANAREFFLNINEMHARVTKHLADSRPPRFRLEWMGPNTLVMHYESHRGLIDVAVGMARAMGRYYGERLVVTKLSSKALRIVFA</sequence>
<accession>A0A0K1Q0V7</accession>
<dbReference type="PANTHER" id="PTHR45655:SF13">
    <property type="entry name" value="SOLUBLE GUANYLATE CYCLASE GCY-32-RELATED"/>
    <property type="match status" value="1"/>
</dbReference>
<dbReference type="InterPro" id="IPR011644">
    <property type="entry name" value="Heme_NO-bd"/>
</dbReference>
<dbReference type="STRING" id="1391654.AKJ09_05708"/>
<dbReference type="PANTHER" id="PTHR45655">
    <property type="entry name" value="GUANYLATE CYCLASE SOLUBLE SUBUNIT BETA-2"/>
    <property type="match status" value="1"/>
</dbReference>
<evidence type="ECO:0000313" key="3">
    <source>
        <dbReference type="Proteomes" id="UP000064967"/>
    </source>
</evidence>
<dbReference type="EMBL" id="CP012333">
    <property type="protein sequence ID" value="AKU99044.1"/>
    <property type="molecule type" value="Genomic_DNA"/>
</dbReference>
<dbReference type="Gene3D" id="3.90.1520.10">
    <property type="entry name" value="H-NOX domain"/>
    <property type="match status" value="1"/>
</dbReference>
<feature type="domain" description="Heme NO-binding" evidence="1">
    <location>
        <begin position="3"/>
        <end position="157"/>
    </location>
</feature>
<protein>
    <submittedName>
        <fullName evidence="2">Soluble guanylyl cyclase beta 1 subunit</fullName>
    </submittedName>
</protein>
<evidence type="ECO:0000259" key="1">
    <source>
        <dbReference type="Pfam" id="PF07700"/>
    </source>
</evidence>